<dbReference type="Gene3D" id="3.10.105.10">
    <property type="entry name" value="Dipeptide-binding Protein, Domain 3"/>
    <property type="match status" value="1"/>
</dbReference>
<dbReference type="EMBL" id="FAXA01000267">
    <property type="protein sequence ID" value="CUV02484.1"/>
    <property type="molecule type" value="Genomic_DNA"/>
</dbReference>
<name>A0A160V8Z2_9ZZZZ</name>
<dbReference type="Pfam" id="PF00496">
    <property type="entry name" value="SBP_bac_5"/>
    <property type="match status" value="1"/>
</dbReference>
<dbReference type="SUPFAM" id="SSF53850">
    <property type="entry name" value="Periplasmic binding protein-like II"/>
    <property type="match status" value="1"/>
</dbReference>
<accession>A0A160V8Z2</accession>
<dbReference type="PANTHER" id="PTHR30290:SF9">
    <property type="entry name" value="OLIGOPEPTIDE-BINDING PROTEIN APPA"/>
    <property type="match status" value="1"/>
</dbReference>
<reference evidence="6" key="1">
    <citation type="submission" date="2015-10" db="EMBL/GenBank/DDBJ databases">
        <authorList>
            <person name="Gilbert D.G."/>
        </authorList>
    </citation>
    <scope>NUCLEOTIDE SEQUENCE</scope>
</reference>
<dbReference type="GO" id="GO:0043190">
    <property type="term" value="C:ATP-binding cassette (ABC) transporter complex"/>
    <property type="evidence" value="ECO:0007669"/>
    <property type="project" value="InterPro"/>
</dbReference>
<dbReference type="PANTHER" id="PTHR30290">
    <property type="entry name" value="PERIPLASMIC BINDING COMPONENT OF ABC TRANSPORTER"/>
    <property type="match status" value="1"/>
</dbReference>
<dbReference type="AlphaFoldDB" id="A0A160V8Z2"/>
<dbReference type="GO" id="GO:0042597">
    <property type="term" value="C:periplasmic space"/>
    <property type="evidence" value="ECO:0007669"/>
    <property type="project" value="UniProtKB-ARBA"/>
</dbReference>
<gene>
    <name evidence="6" type="ORF">MGWOODY_Clf920</name>
</gene>
<dbReference type="GO" id="GO:1904680">
    <property type="term" value="F:peptide transmembrane transporter activity"/>
    <property type="evidence" value="ECO:0007669"/>
    <property type="project" value="TreeGrafter"/>
</dbReference>
<evidence type="ECO:0000256" key="2">
    <source>
        <dbReference type="ARBA" id="ARBA00022448"/>
    </source>
</evidence>
<organism evidence="6">
    <name type="scientific">hydrothermal vent metagenome</name>
    <dbReference type="NCBI Taxonomy" id="652676"/>
    <lineage>
        <taxon>unclassified sequences</taxon>
        <taxon>metagenomes</taxon>
        <taxon>ecological metagenomes</taxon>
    </lineage>
</organism>
<keyword evidence="3" id="KW-0732">Signal</keyword>
<comment type="similarity">
    <text evidence="1">Belongs to the bacterial solute-binding protein 5 family.</text>
</comment>
<dbReference type="InterPro" id="IPR000914">
    <property type="entry name" value="SBP_5_dom"/>
</dbReference>
<evidence type="ECO:0000259" key="5">
    <source>
        <dbReference type="Pfam" id="PF00496"/>
    </source>
</evidence>
<dbReference type="Gene3D" id="3.40.190.10">
    <property type="entry name" value="Periplasmic binding protein-like II"/>
    <property type="match status" value="1"/>
</dbReference>
<evidence type="ECO:0000313" key="6">
    <source>
        <dbReference type="EMBL" id="CUV02484.1"/>
    </source>
</evidence>
<dbReference type="CDD" id="cd00995">
    <property type="entry name" value="PBP2_NikA_DppA_OppA_like"/>
    <property type="match status" value="1"/>
</dbReference>
<protein>
    <submittedName>
        <fullName evidence="6">Dipeptide-binding ABC transporter, periplasmic substrate-binding component (TC 3.A.1.5.2)</fullName>
    </submittedName>
</protein>
<evidence type="ECO:0000256" key="1">
    <source>
        <dbReference type="ARBA" id="ARBA00005695"/>
    </source>
</evidence>
<feature type="domain" description="Solute-binding protein family 5" evidence="5">
    <location>
        <begin position="149"/>
        <end position="509"/>
    </location>
</feature>
<evidence type="ECO:0000256" key="4">
    <source>
        <dbReference type="SAM" id="MobiDB-lite"/>
    </source>
</evidence>
<dbReference type="PROSITE" id="PS51257">
    <property type="entry name" value="PROKAR_LIPOPROTEIN"/>
    <property type="match status" value="1"/>
</dbReference>
<sequence>MSEIRPCTKFIRHLPRAIVLLFVVLLFACGSSATSEPAPAAKAPAAKAPAAKAPAAKAPAAKAPAAKAPAAKAPAAKAAATAVPGRPTPLPQATRAPAAKVTSSGTLNHGVAETGIFQGHPSEVSSPRIQYMSSSVGEGLVTIGRDLQPNPMIAVSWDVSEDFLEWTWKIRDDVEFHKGYGHMTTEDVIYSMKGFYDGAKLARAGILGNYYGFDDKGDSSTTIVDDYTYVVKNSKPWVPATVNEFSRNAAGVSVWIVSKKQSDELGVDKASVDIASTGPWEVVDHVSGSYWRFKAVENHWRQTPYFAELNYWSIPEEAARVAGFQTGNLDMFTMAFDSLPTVEAVEGAVVTGWPNGGQAGLNFYGQYYGKMKDGSDYPAYNCEQAWVSCDMDVESEEWAKAVQVRKAMNIAIDRQTLVDELLSGFGRTQSVRDWMGHDHRQNPEWEYPYDPELAKQMLEDAGYGDGFEITLTPAIRGAPAEVESCHAVANYWEKIGISVKIQNLPYATIRPELITRQYNGITCLTVSSRLSPIIGASNYTTDSTYSYGTHHPKLDELIWHTQKQVAQSEIEAGELEVYNFIWENSMAASLYVHDGLWPAGPRIDPVWEPTDFSDMKAPSGFEYVKHR</sequence>
<dbReference type="InterPro" id="IPR039424">
    <property type="entry name" value="SBP_5"/>
</dbReference>
<dbReference type="GO" id="GO:0015833">
    <property type="term" value="P:peptide transport"/>
    <property type="evidence" value="ECO:0007669"/>
    <property type="project" value="TreeGrafter"/>
</dbReference>
<keyword evidence="2" id="KW-0813">Transport</keyword>
<feature type="region of interest" description="Disordered" evidence="4">
    <location>
        <begin position="77"/>
        <end position="104"/>
    </location>
</feature>
<evidence type="ECO:0000256" key="3">
    <source>
        <dbReference type="ARBA" id="ARBA00022729"/>
    </source>
</evidence>
<proteinExistence type="inferred from homology"/>